<organism evidence="1 2">
    <name type="scientific">Helianthus annuus</name>
    <name type="common">Common sunflower</name>
    <dbReference type="NCBI Taxonomy" id="4232"/>
    <lineage>
        <taxon>Eukaryota</taxon>
        <taxon>Viridiplantae</taxon>
        <taxon>Streptophyta</taxon>
        <taxon>Embryophyta</taxon>
        <taxon>Tracheophyta</taxon>
        <taxon>Spermatophyta</taxon>
        <taxon>Magnoliopsida</taxon>
        <taxon>eudicotyledons</taxon>
        <taxon>Gunneridae</taxon>
        <taxon>Pentapetalae</taxon>
        <taxon>asterids</taxon>
        <taxon>campanulids</taxon>
        <taxon>Asterales</taxon>
        <taxon>Asteraceae</taxon>
        <taxon>Asteroideae</taxon>
        <taxon>Heliantheae alliance</taxon>
        <taxon>Heliantheae</taxon>
        <taxon>Helianthus</taxon>
    </lineage>
</organism>
<dbReference type="EMBL" id="CM007905">
    <property type="protein sequence ID" value="OTF90331.1"/>
    <property type="molecule type" value="Genomic_DNA"/>
</dbReference>
<evidence type="ECO:0000313" key="1">
    <source>
        <dbReference type="EMBL" id="OTF90331.1"/>
    </source>
</evidence>
<sequence>MYPHLCIHVLVACTHGLKDLILILRKKEGLVRTNDKYKGLVVCLSIGLLYVKVVFV</sequence>
<name>A0A251RZK0_HELAN</name>
<protein>
    <submittedName>
        <fullName evidence="1">Uncharacterized protein</fullName>
    </submittedName>
</protein>
<reference evidence="2" key="1">
    <citation type="journal article" date="2017" name="Nature">
        <title>The sunflower genome provides insights into oil metabolism, flowering and Asterid evolution.</title>
        <authorList>
            <person name="Badouin H."/>
            <person name="Gouzy J."/>
            <person name="Grassa C.J."/>
            <person name="Murat F."/>
            <person name="Staton S.E."/>
            <person name="Cottret L."/>
            <person name="Lelandais-Briere C."/>
            <person name="Owens G.L."/>
            <person name="Carrere S."/>
            <person name="Mayjonade B."/>
            <person name="Legrand L."/>
            <person name="Gill N."/>
            <person name="Kane N.C."/>
            <person name="Bowers J.E."/>
            <person name="Hubner S."/>
            <person name="Bellec A."/>
            <person name="Berard A."/>
            <person name="Berges H."/>
            <person name="Blanchet N."/>
            <person name="Boniface M.C."/>
            <person name="Brunel D."/>
            <person name="Catrice O."/>
            <person name="Chaidir N."/>
            <person name="Claudel C."/>
            <person name="Donnadieu C."/>
            <person name="Faraut T."/>
            <person name="Fievet G."/>
            <person name="Helmstetter N."/>
            <person name="King M."/>
            <person name="Knapp S.J."/>
            <person name="Lai Z."/>
            <person name="Le Paslier M.C."/>
            <person name="Lippi Y."/>
            <person name="Lorenzon L."/>
            <person name="Mandel J.R."/>
            <person name="Marage G."/>
            <person name="Marchand G."/>
            <person name="Marquand E."/>
            <person name="Bret-Mestries E."/>
            <person name="Morien E."/>
            <person name="Nambeesan S."/>
            <person name="Nguyen T."/>
            <person name="Pegot-Espagnet P."/>
            <person name="Pouilly N."/>
            <person name="Raftis F."/>
            <person name="Sallet E."/>
            <person name="Schiex T."/>
            <person name="Thomas J."/>
            <person name="Vandecasteele C."/>
            <person name="Vares D."/>
            <person name="Vear F."/>
            <person name="Vautrin S."/>
            <person name="Crespi M."/>
            <person name="Mangin B."/>
            <person name="Burke J.M."/>
            <person name="Salse J."/>
            <person name="Munos S."/>
            <person name="Vincourt P."/>
            <person name="Rieseberg L.H."/>
            <person name="Langlade N.B."/>
        </authorList>
    </citation>
    <scope>NUCLEOTIDE SEQUENCE [LARGE SCALE GENOMIC DNA]</scope>
    <source>
        <strain evidence="2">cv. SF193</strain>
    </source>
</reference>
<gene>
    <name evidence="1" type="ORF">HannXRQ_Chr16g0498461</name>
</gene>
<dbReference type="InParanoid" id="A0A251RZK0"/>
<proteinExistence type="predicted"/>
<accession>A0A251RZK0</accession>
<keyword evidence="2" id="KW-1185">Reference proteome</keyword>
<dbReference type="AlphaFoldDB" id="A0A251RZK0"/>
<evidence type="ECO:0000313" key="2">
    <source>
        <dbReference type="Proteomes" id="UP000215914"/>
    </source>
</evidence>
<dbReference type="Proteomes" id="UP000215914">
    <property type="component" value="Chromosome 16"/>
</dbReference>